<accession>A0ACC8X861</accession>
<keyword evidence="2" id="KW-1185">Reference proteome</keyword>
<sequence length="258" mass="29296">MKHFITVKLSKDNQRKYTVASFIVWILIWEISAKKIGEPIFLPSPILVFNSLLELSTTKEFYQSIIFSFCNISFGCIIGILFGILLAILAHKNVIIEYMFRPLMIIIKSIPVVSFIILILLWVSSNSLSVLISFLMVVPIIYTNVLIGIKSTNVKLIEMTKVFNVSKLHVIKYIYIFEVYPFFKSAVSVALGLSFKSGIAAELIGLPKNSIGENLYNAKIYLETANLFAWSIVIILLCIMFEKVFLIIINKLIKGLKR</sequence>
<organism evidence="1 2">
    <name type="scientific">Candidatus Epulonipiscium fishelsonii</name>
    <dbReference type="NCBI Taxonomy" id="77094"/>
    <lineage>
        <taxon>Bacteria</taxon>
        <taxon>Bacillati</taxon>
        <taxon>Bacillota</taxon>
        <taxon>Clostridia</taxon>
        <taxon>Lachnospirales</taxon>
        <taxon>Lachnospiraceae</taxon>
        <taxon>Candidatus Epulonipiscium</taxon>
    </lineage>
</organism>
<comment type="caution">
    <text evidence="1">The sequence shown here is derived from an EMBL/GenBank/DDBJ whole genome shotgun (WGS) entry which is preliminary data.</text>
</comment>
<gene>
    <name evidence="1" type="ORF">AN396_11230</name>
</gene>
<reference evidence="1" key="1">
    <citation type="submission" date="2016-08" db="EMBL/GenBank/DDBJ databases">
        <authorList>
            <person name="Ngugi D.K."/>
            <person name="Miyake S."/>
            <person name="Stingl U."/>
        </authorList>
    </citation>
    <scope>NUCLEOTIDE SEQUENCE</scope>
    <source>
        <strain evidence="1">SCG-B11WGA-EpuloA1</strain>
    </source>
</reference>
<evidence type="ECO:0000313" key="1">
    <source>
        <dbReference type="EMBL" id="ONI38232.1"/>
    </source>
</evidence>
<protein>
    <submittedName>
        <fullName evidence="1">Uncharacterized protein</fullName>
    </submittedName>
</protein>
<evidence type="ECO:0000313" key="2">
    <source>
        <dbReference type="Proteomes" id="UP000188605"/>
    </source>
</evidence>
<dbReference type="EMBL" id="LJDB01000092">
    <property type="protein sequence ID" value="ONI38232.1"/>
    <property type="molecule type" value="Genomic_DNA"/>
</dbReference>
<name>A0ACC8X861_9FIRM</name>
<proteinExistence type="predicted"/>
<dbReference type="Proteomes" id="UP000188605">
    <property type="component" value="Unassembled WGS sequence"/>
</dbReference>